<name>A0A165KXL6_EXIGL</name>
<dbReference type="EMBL" id="KV425935">
    <property type="protein sequence ID" value="KZV97052.1"/>
    <property type="molecule type" value="Genomic_DNA"/>
</dbReference>
<protein>
    <submittedName>
        <fullName evidence="2">Uncharacterized protein</fullName>
    </submittedName>
</protein>
<feature type="compositionally biased region" description="Acidic residues" evidence="1">
    <location>
        <begin position="499"/>
        <end position="525"/>
    </location>
</feature>
<dbReference type="Proteomes" id="UP000077266">
    <property type="component" value="Unassembled WGS sequence"/>
</dbReference>
<feature type="region of interest" description="Disordered" evidence="1">
    <location>
        <begin position="1"/>
        <end position="51"/>
    </location>
</feature>
<feature type="compositionally biased region" description="Basic and acidic residues" evidence="1">
    <location>
        <begin position="8"/>
        <end position="44"/>
    </location>
</feature>
<dbReference type="InParanoid" id="A0A165KXL6"/>
<dbReference type="AlphaFoldDB" id="A0A165KXL6"/>
<evidence type="ECO:0000313" key="3">
    <source>
        <dbReference type="Proteomes" id="UP000077266"/>
    </source>
</evidence>
<accession>A0A165KXL6</accession>
<feature type="compositionally biased region" description="Polar residues" evidence="1">
    <location>
        <begin position="569"/>
        <end position="578"/>
    </location>
</feature>
<keyword evidence="3" id="KW-1185">Reference proteome</keyword>
<feature type="compositionally biased region" description="Basic and acidic residues" evidence="1">
    <location>
        <begin position="526"/>
        <end position="542"/>
    </location>
</feature>
<proteinExistence type="predicted"/>
<evidence type="ECO:0000313" key="2">
    <source>
        <dbReference type="EMBL" id="KZV97052.1"/>
    </source>
</evidence>
<sequence>MTPPTSPRPDEDLKEHEGSRPSDRDSLPPDDALRPAETDTKDDASIPPKPTAMYGDAYRKIYLLRPRQLLDVPWEDFIVGREPEPTRPQIETSSELTLIVVPWKDHDINVIAWDIALRDAASSPKWSVWRMKTGKLSPEAAQASAEENGGLTIGRVTTEEGRNRALATLPRLALDKDLWRKNTAQSQRWTNLVIERLHDELGELLEFSRTDVGHAEEGAVLESLPNVSVRRPDDRRLTTAADIILREGFTVADQHLLRERTKWSPKAYPPCTLKLAPRGGVEYFPFTVAAGLSYEYDESCTCAVTLLPGMPPLSDREENQNVRPVSWAVGFVHRKSGLSKTVSIHQRGTTFAHSFQEHGEFSLMRNEWQGGILVAYCDAEDVITGLQNLCRAQKPTFDTRIWATNILKDAAKQGLLVAPDQKSALDAEWIDTLSKYLELALTREVEMTSGESTIEKAQVSHQLAKGAWDLVDERFLQLQRDCQAQAVKHLKRPVQNPQAEEEEDEEDDEDEDEDDAEDEEEDDEHPESSRPEGAIHPHDRYVRGPAEGYSRRSYYTRPTLPAIGDTGQRKGNATSNYTWRPPPYWMQQGQ</sequence>
<feature type="region of interest" description="Disordered" evidence="1">
    <location>
        <begin position="489"/>
        <end position="590"/>
    </location>
</feature>
<gene>
    <name evidence="2" type="ORF">EXIGLDRAFT_731861</name>
</gene>
<evidence type="ECO:0000256" key="1">
    <source>
        <dbReference type="SAM" id="MobiDB-lite"/>
    </source>
</evidence>
<organism evidence="2 3">
    <name type="scientific">Exidia glandulosa HHB12029</name>
    <dbReference type="NCBI Taxonomy" id="1314781"/>
    <lineage>
        <taxon>Eukaryota</taxon>
        <taxon>Fungi</taxon>
        <taxon>Dikarya</taxon>
        <taxon>Basidiomycota</taxon>
        <taxon>Agaricomycotina</taxon>
        <taxon>Agaricomycetes</taxon>
        <taxon>Auriculariales</taxon>
        <taxon>Exidiaceae</taxon>
        <taxon>Exidia</taxon>
    </lineage>
</organism>
<reference evidence="2 3" key="1">
    <citation type="journal article" date="2016" name="Mol. Biol. Evol.">
        <title>Comparative Genomics of Early-Diverging Mushroom-Forming Fungi Provides Insights into the Origins of Lignocellulose Decay Capabilities.</title>
        <authorList>
            <person name="Nagy L.G."/>
            <person name="Riley R."/>
            <person name="Tritt A."/>
            <person name="Adam C."/>
            <person name="Daum C."/>
            <person name="Floudas D."/>
            <person name="Sun H."/>
            <person name="Yadav J.S."/>
            <person name="Pangilinan J."/>
            <person name="Larsson K.H."/>
            <person name="Matsuura K."/>
            <person name="Barry K."/>
            <person name="Labutti K."/>
            <person name="Kuo R."/>
            <person name="Ohm R.A."/>
            <person name="Bhattacharya S.S."/>
            <person name="Shirouzu T."/>
            <person name="Yoshinaga Y."/>
            <person name="Martin F.M."/>
            <person name="Grigoriev I.V."/>
            <person name="Hibbett D.S."/>
        </authorList>
    </citation>
    <scope>NUCLEOTIDE SEQUENCE [LARGE SCALE GENOMIC DNA]</scope>
    <source>
        <strain evidence="2 3">HHB12029</strain>
    </source>
</reference>